<gene>
    <name evidence="6" type="ORF">NP439_05430</name>
</gene>
<dbReference type="EMBL" id="CP101914">
    <property type="protein sequence ID" value="UUI05494.1"/>
    <property type="molecule type" value="Genomic_DNA"/>
</dbReference>
<feature type="domain" description="3-hydroxyisobutyrate dehydrogenase-like NAD-binding" evidence="5">
    <location>
        <begin position="203"/>
        <end position="323"/>
    </location>
</feature>
<dbReference type="PROSITE" id="PS00895">
    <property type="entry name" value="3_HYDROXYISOBUT_DH"/>
    <property type="match status" value="1"/>
</dbReference>
<dbReference type="RefSeq" id="WP_256710334.1">
    <property type="nucleotide sequence ID" value="NZ_JBHTNK010000023.1"/>
</dbReference>
<dbReference type="InterPro" id="IPR008927">
    <property type="entry name" value="6-PGluconate_DH-like_C_sf"/>
</dbReference>
<dbReference type="PIRSF" id="PIRSF000103">
    <property type="entry name" value="HIBADH"/>
    <property type="match status" value="1"/>
</dbReference>
<evidence type="ECO:0000256" key="3">
    <source>
        <dbReference type="ARBA" id="ARBA00023027"/>
    </source>
</evidence>
<dbReference type="InterPro" id="IPR013328">
    <property type="entry name" value="6PGD_dom2"/>
</dbReference>
<name>A0ABY5K0E7_9BACI</name>
<organism evidence="6 7">
    <name type="scientific">Oceanobacillus jeddahense</name>
    <dbReference type="NCBI Taxonomy" id="1462527"/>
    <lineage>
        <taxon>Bacteria</taxon>
        <taxon>Bacillati</taxon>
        <taxon>Bacillota</taxon>
        <taxon>Bacilli</taxon>
        <taxon>Bacillales</taxon>
        <taxon>Bacillaceae</taxon>
        <taxon>Oceanobacillus</taxon>
    </lineage>
</organism>
<keyword evidence="2" id="KW-0560">Oxidoreductase</keyword>
<dbReference type="PANTHER" id="PTHR43060">
    <property type="entry name" value="3-HYDROXYISOBUTYRATE DEHYDROGENASE-LIKE 1, MITOCHONDRIAL-RELATED"/>
    <property type="match status" value="1"/>
</dbReference>
<dbReference type="InterPro" id="IPR002204">
    <property type="entry name" value="3-OH-isobutyrate_DH-rel_CS"/>
</dbReference>
<evidence type="ECO:0000259" key="4">
    <source>
        <dbReference type="Pfam" id="PF03446"/>
    </source>
</evidence>
<dbReference type="Pfam" id="PF14833">
    <property type="entry name" value="NAD_binding_11"/>
    <property type="match status" value="1"/>
</dbReference>
<dbReference type="InterPro" id="IPR015815">
    <property type="entry name" value="HIBADH-related"/>
</dbReference>
<reference evidence="6" key="1">
    <citation type="submission" date="2022-07" db="EMBL/GenBank/DDBJ databases">
        <title>FELIX.</title>
        <authorList>
            <person name="Wan K.H."/>
            <person name="Park S."/>
            <person name="Lawrence Q."/>
            <person name="Eichenberger J.P."/>
            <person name="Booth B.W."/>
            <person name="Piaggio A.J."/>
            <person name="Chandler J.C."/>
            <person name="Franklin A.B."/>
            <person name="Celniker S.E."/>
        </authorList>
    </citation>
    <scope>NUCLEOTIDE SEQUENCE</scope>
    <source>
        <strain evidence="6">QA-1986 374</strain>
    </source>
</reference>
<dbReference type="InterPro" id="IPR029154">
    <property type="entry name" value="HIBADH-like_NADP-bd"/>
</dbReference>
<feature type="domain" description="6-phosphogluconate dehydrogenase NADP-binding" evidence="4">
    <location>
        <begin position="41"/>
        <end position="200"/>
    </location>
</feature>
<evidence type="ECO:0000256" key="2">
    <source>
        <dbReference type="ARBA" id="ARBA00023002"/>
    </source>
</evidence>
<comment type="similarity">
    <text evidence="1">Belongs to the HIBADH-related family.</text>
</comment>
<dbReference type="Gene3D" id="3.40.50.720">
    <property type="entry name" value="NAD(P)-binding Rossmann-like Domain"/>
    <property type="match status" value="1"/>
</dbReference>
<dbReference type="InterPro" id="IPR036291">
    <property type="entry name" value="NAD(P)-bd_dom_sf"/>
</dbReference>
<keyword evidence="7" id="KW-1185">Reference proteome</keyword>
<evidence type="ECO:0000313" key="6">
    <source>
        <dbReference type="EMBL" id="UUI05494.1"/>
    </source>
</evidence>
<dbReference type="PANTHER" id="PTHR43060:SF15">
    <property type="entry name" value="3-HYDROXYISOBUTYRATE DEHYDROGENASE-LIKE 1, MITOCHONDRIAL-RELATED"/>
    <property type="match status" value="1"/>
</dbReference>
<evidence type="ECO:0000259" key="5">
    <source>
        <dbReference type="Pfam" id="PF14833"/>
    </source>
</evidence>
<dbReference type="SUPFAM" id="SSF48179">
    <property type="entry name" value="6-phosphogluconate dehydrogenase C-terminal domain-like"/>
    <property type="match status" value="1"/>
</dbReference>
<evidence type="ECO:0000256" key="1">
    <source>
        <dbReference type="ARBA" id="ARBA00009080"/>
    </source>
</evidence>
<evidence type="ECO:0000313" key="7">
    <source>
        <dbReference type="Proteomes" id="UP001059773"/>
    </source>
</evidence>
<dbReference type="Pfam" id="PF03446">
    <property type="entry name" value="NAD_binding_2"/>
    <property type="match status" value="1"/>
</dbReference>
<dbReference type="SUPFAM" id="SSF51735">
    <property type="entry name" value="NAD(P)-binding Rossmann-fold domains"/>
    <property type="match status" value="1"/>
</dbReference>
<sequence>MSDLSYTVYLKWLRFLNFRDKLKVNIYTKETDRMITASTASIGFIGLGVMGKSMVKNLMDAGYKLHIHTRTKSKAEELLELGAEWHDDSSSLAKASDVIITMVGYPADVQKVYFGEQGILNHAKTGAYVIDMTTSKPSLAIEIYEEAKKNGLIALDAPVSGGDVGAKNGTLAIMAGGDKEAYHEIAPIFRVLGERITLLGPAGAGQHTKMANQIAIATNMIGVCESILYARKAGLDAEEVLATISTGAAASFSLSNLGKRMIEKDYEPGFYVKHFIKDMEIALESAHNMGLPAPGLELALKLYKDLADMGEADSGTQALIKLLAHEAEMTL</sequence>
<protein>
    <submittedName>
        <fullName evidence="6">NAD(P)-dependent oxidoreductase</fullName>
    </submittedName>
</protein>
<proteinExistence type="inferred from homology"/>
<dbReference type="InterPro" id="IPR006115">
    <property type="entry name" value="6PGDH_NADP-bd"/>
</dbReference>
<keyword evidence="3" id="KW-0520">NAD</keyword>
<accession>A0ABY5K0E7</accession>
<dbReference type="Gene3D" id="1.10.1040.10">
    <property type="entry name" value="N-(1-d-carboxylethyl)-l-norvaline Dehydrogenase, domain 2"/>
    <property type="match status" value="1"/>
</dbReference>
<dbReference type="Proteomes" id="UP001059773">
    <property type="component" value="Chromosome"/>
</dbReference>